<evidence type="ECO:0000313" key="3">
    <source>
        <dbReference type="Proteomes" id="UP000230233"/>
    </source>
</evidence>
<dbReference type="GO" id="GO:0004672">
    <property type="term" value="F:protein kinase activity"/>
    <property type="evidence" value="ECO:0007669"/>
    <property type="project" value="InterPro"/>
</dbReference>
<dbReference type="InterPro" id="IPR050235">
    <property type="entry name" value="CK1_Ser-Thr_kinase"/>
</dbReference>
<dbReference type="InterPro" id="IPR000719">
    <property type="entry name" value="Prot_kinase_dom"/>
</dbReference>
<reference evidence="3" key="1">
    <citation type="submission" date="2017-10" db="EMBL/GenBank/DDBJ databases">
        <title>Rapid genome shrinkage in a self-fertile nematode reveals novel sperm competition proteins.</title>
        <authorList>
            <person name="Yin D."/>
            <person name="Schwarz E.M."/>
            <person name="Thomas C.G."/>
            <person name="Felde R.L."/>
            <person name="Korf I.F."/>
            <person name="Cutter A.D."/>
            <person name="Schartner C.M."/>
            <person name="Ralston E.J."/>
            <person name="Meyer B.J."/>
            <person name="Haag E.S."/>
        </authorList>
    </citation>
    <scope>NUCLEOTIDE SEQUENCE [LARGE SCALE GENOMIC DNA]</scope>
    <source>
        <strain evidence="3">JU1422</strain>
    </source>
</reference>
<gene>
    <name evidence="2" type="primary">Cnig_chr_X.g22851</name>
    <name evidence="2" type="ORF">B9Z55_022851</name>
</gene>
<dbReference type="EMBL" id="PDUG01000006">
    <property type="protein sequence ID" value="PIC16150.1"/>
    <property type="molecule type" value="Genomic_DNA"/>
</dbReference>
<dbReference type="Proteomes" id="UP000230233">
    <property type="component" value="Chromosome X"/>
</dbReference>
<evidence type="ECO:0000313" key="2">
    <source>
        <dbReference type="EMBL" id="PIC16150.1"/>
    </source>
</evidence>
<comment type="caution">
    <text evidence="2">The sequence shown here is derived from an EMBL/GenBank/DDBJ whole genome shotgun (WGS) entry which is preliminary data.</text>
</comment>
<sequence>MCVLIVLRIKSVFFKVKFCRHNQLFGRYLLNRYIETGQFNAVGAHGRARSVLDTLLDRGDLVMKSTRDPEVYRRELPVLHAMRGFAGFPLLYDYFTTPPAFGDVEYCFVTDYGGECIDDIARRSGGRFSHSNIMRISFQLLWALETLHQRGFVHRDVHCGNVLLRREFDGVVRLKIIDFGLSLPRYPLPYPEINMTSWHASLQVCRGEAYSRFDDLISAIFLPMWFIPVDPFGGVRAEYLQKKITFDANPHSWFPEELEWIADLYTEVNIQRTSGFSHTDLFDFFYRTDPEFDPTSPIVYRVENNQLILE</sequence>
<dbReference type="InterPro" id="IPR011009">
    <property type="entry name" value="Kinase-like_dom_sf"/>
</dbReference>
<keyword evidence="3" id="KW-1185">Reference proteome</keyword>
<dbReference type="OrthoDB" id="5804191at2759"/>
<dbReference type="STRING" id="1611254.A0A2G5SM58"/>
<dbReference type="Gene3D" id="1.10.510.10">
    <property type="entry name" value="Transferase(Phosphotransferase) domain 1"/>
    <property type="match status" value="1"/>
</dbReference>
<dbReference type="SMART" id="SM00220">
    <property type="entry name" value="S_TKc"/>
    <property type="match status" value="1"/>
</dbReference>
<dbReference type="SUPFAM" id="SSF56112">
    <property type="entry name" value="Protein kinase-like (PK-like)"/>
    <property type="match status" value="1"/>
</dbReference>
<dbReference type="Pfam" id="PF00069">
    <property type="entry name" value="Pkinase"/>
    <property type="match status" value="1"/>
</dbReference>
<dbReference type="AlphaFoldDB" id="A0A2G5SM58"/>
<name>A0A2G5SM58_9PELO</name>
<feature type="domain" description="Protein kinase" evidence="1">
    <location>
        <begin position="28"/>
        <end position="310"/>
    </location>
</feature>
<dbReference type="PROSITE" id="PS50011">
    <property type="entry name" value="PROTEIN_KINASE_DOM"/>
    <property type="match status" value="1"/>
</dbReference>
<proteinExistence type="predicted"/>
<accession>A0A2G5SM58</accession>
<evidence type="ECO:0000259" key="1">
    <source>
        <dbReference type="PROSITE" id="PS50011"/>
    </source>
</evidence>
<dbReference type="PANTHER" id="PTHR11909">
    <property type="entry name" value="CASEIN KINASE-RELATED"/>
    <property type="match status" value="1"/>
</dbReference>
<organism evidence="2 3">
    <name type="scientific">Caenorhabditis nigoni</name>
    <dbReference type="NCBI Taxonomy" id="1611254"/>
    <lineage>
        <taxon>Eukaryota</taxon>
        <taxon>Metazoa</taxon>
        <taxon>Ecdysozoa</taxon>
        <taxon>Nematoda</taxon>
        <taxon>Chromadorea</taxon>
        <taxon>Rhabditida</taxon>
        <taxon>Rhabditina</taxon>
        <taxon>Rhabditomorpha</taxon>
        <taxon>Rhabditoidea</taxon>
        <taxon>Rhabditidae</taxon>
        <taxon>Peloderinae</taxon>
        <taxon>Caenorhabditis</taxon>
    </lineage>
</organism>
<protein>
    <recommendedName>
        <fullName evidence="1">Protein kinase domain-containing protein</fullName>
    </recommendedName>
</protein>
<dbReference type="GO" id="GO:0005524">
    <property type="term" value="F:ATP binding"/>
    <property type="evidence" value="ECO:0007669"/>
    <property type="project" value="InterPro"/>
</dbReference>